<feature type="signal peptide" evidence="1">
    <location>
        <begin position="1"/>
        <end position="26"/>
    </location>
</feature>
<name>A0A7X0BW17_9ACTN</name>
<accession>A0A7X0BW17</accession>
<sequence>MPSIPLSLGVTGAVLAATLSAPPALAAPAATRPATLAAHAARTPAATARVTTAYALPGERVYPEGVTADPRTGALYAGSFTDGTIYKTTPGRRIAEVFLPAGADGRDTANGLETDRAGRLWVTDSTSGVQVYDMRTRARLAGFTVPGEESRFVNDVAITPDGTAYLTDSVRAVVYRVTPRQLAEARGGTATLTPYADLRDALDPHAPDGYTINGIAADPAGRFLLVVDMTGGDLFRLDPATGAVRRVTLRGGDLRHADGLELRDGTLWAVHNTVNTISRWRVAGDGASARLERRLTDEALQLPTTLVRHRGTLYVTRSQFDKGGPLGPGTPRLPFSIAAVRGI</sequence>
<dbReference type="SUPFAM" id="SSF63829">
    <property type="entry name" value="Calcium-dependent phosphotriesterase"/>
    <property type="match status" value="1"/>
</dbReference>
<dbReference type="Gene3D" id="2.130.10.10">
    <property type="entry name" value="YVTN repeat-like/Quinoprotein amine dehydrogenase"/>
    <property type="match status" value="1"/>
</dbReference>
<dbReference type="EMBL" id="JACHJB010000001">
    <property type="protein sequence ID" value="MBB6343959.1"/>
    <property type="molecule type" value="Genomic_DNA"/>
</dbReference>
<dbReference type="RefSeq" id="WP_185082151.1">
    <property type="nucleotide sequence ID" value="NZ_JACHJB010000001.1"/>
</dbReference>
<evidence type="ECO:0000313" key="3">
    <source>
        <dbReference type="Proteomes" id="UP000583800"/>
    </source>
</evidence>
<organism evidence="2 3">
    <name type="scientific">Nonomuraea muscovyensis</name>
    <dbReference type="NCBI Taxonomy" id="1124761"/>
    <lineage>
        <taxon>Bacteria</taxon>
        <taxon>Bacillati</taxon>
        <taxon>Actinomycetota</taxon>
        <taxon>Actinomycetes</taxon>
        <taxon>Streptosporangiales</taxon>
        <taxon>Streptosporangiaceae</taxon>
        <taxon>Nonomuraea</taxon>
    </lineage>
</organism>
<reference evidence="2 3" key="1">
    <citation type="submission" date="2020-08" db="EMBL/GenBank/DDBJ databases">
        <title>Sequencing the genomes of 1000 actinobacteria strains.</title>
        <authorList>
            <person name="Klenk H.-P."/>
        </authorList>
    </citation>
    <scope>NUCLEOTIDE SEQUENCE [LARGE SCALE GENOMIC DNA]</scope>
    <source>
        <strain evidence="2 3">DSM 45913</strain>
    </source>
</reference>
<keyword evidence="1" id="KW-0732">Signal</keyword>
<protein>
    <submittedName>
        <fullName evidence="2">Sugar lactone lactonase YvrE</fullName>
    </submittedName>
</protein>
<dbReference type="InterPro" id="IPR053224">
    <property type="entry name" value="Sensory_adhesion_molecule"/>
</dbReference>
<proteinExistence type="predicted"/>
<keyword evidence="3" id="KW-1185">Reference proteome</keyword>
<dbReference type="Proteomes" id="UP000583800">
    <property type="component" value="Unassembled WGS sequence"/>
</dbReference>
<evidence type="ECO:0000256" key="1">
    <source>
        <dbReference type="SAM" id="SignalP"/>
    </source>
</evidence>
<dbReference type="InterPro" id="IPR015943">
    <property type="entry name" value="WD40/YVTN_repeat-like_dom_sf"/>
</dbReference>
<feature type="chain" id="PRO_5030759332" evidence="1">
    <location>
        <begin position="27"/>
        <end position="343"/>
    </location>
</feature>
<dbReference type="AlphaFoldDB" id="A0A7X0BW17"/>
<dbReference type="Gene3D" id="2.120.10.30">
    <property type="entry name" value="TolB, C-terminal domain"/>
    <property type="match status" value="1"/>
</dbReference>
<dbReference type="PANTHER" id="PTHR31460">
    <property type="match status" value="1"/>
</dbReference>
<dbReference type="InterPro" id="IPR011042">
    <property type="entry name" value="6-blade_b-propeller_TolB-like"/>
</dbReference>
<evidence type="ECO:0000313" key="2">
    <source>
        <dbReference type="EMBL" id="MBB6343959.1"/>
    </source>
</evidence>
<dbReference type="PANTHER" id="PTHR31460:SF3">
    <property type="entry name" value="MESOCENTIN"/>
    <property type="match status" value="1"/>
</dbReference>
<gene>
    <name evidence="2" type="ORF">FHU36_000468</name>
</gene>
<comment type="caution">
    <text evidence="2">The sequence shown here is derived from an EMBL/GenBank/DDBJ whole genome shotgun (WGS) entry which is preliminary data.</text>
</comment>